<dbReference type="EMBL" id="CALTRL010002755">
    <property type="protein sequence ID" value="CAH7676602.1"/>
    <property type="molecule type" value="Genomic_DNA"/>
</dbReference>
<protein>
    <submittedName>
        <fullName evidence="1">Uncharacterized protein</fullName>
    </submittedName>
</protein>
<reference evidence="1" key="1">
    <citation type="submission" date="2022-06" db="EMBL/GenBank/DDBJ databases">
        <authorList>
            <consortium name="SYNGENTA / RWTH Aachen University"/>
        </authorList>
    </citation>
    <scope>NUCLEOTIDE SEQUENCE</scope>
</reference>
<evidence type="ECO:0000313" key="1">
    <source>
        <dbReference type="EMBL" id="CAH7676602.1"/>
    </source>
</evidence>
<sequence length="133" mass="15339">MRISSVCLNKVGKQLFWTNYRTFGKLGWREFDWVEGGQEKIQAEVHQVHQWLYGFYQALWSFSEAFTTSAKAGLGWAAWPAEAGHSTQPNKQLFFASKLHVVVEDLVKEDDRKEVKGGFKGRCKEVFVGFCWV</sequence>
<name>A0AAV0B2L2_PHAPC</name>
<comment type="caution">
    <text evidence="1">The sequence shown here is derived from an EMBL/GenBank/DDBJ whole genome shotgun (WGS) entry which is preliminary data.</text>
</comment>
<organism evidence="1 2">
    <name type="scientific">Phakopsora pachyrhizi</name>
    <name type="common">Asian soybean rust disease fungus</name>
    <dbReference type="NCBI Taxonomy" id="170000"/>
    <lineage>
        <taxon>Eukaryota</taxon>
        <taxon>Fungi</taxon>
        <taxon>Dikarya</taxon>
        <taxon>Basidiomycota</taxon>
        <taxon>Pucciniomycotina</taxon>
        <taxon>Pucciniomycetes</taxon>
        <taxon>Pucciniales</taxon>
        <taxon>Phakopsoraceae</taxon>
        <taxon>Phakopsora</taxon>
    </lineage>
</organism>
<gene>
    <name evidence="1" type="ORF">PPACK8108_LOCUS11759</name>
</gene>
<accession>A0AAV0B2L2</accession>
<keyword evidence="2" id="KW-1185">Reference proteome</keyword>
<dbReference type="AlphaFoldDB" id="A0AAV0B2L2"/>
<dbReference type="Proteomes" id="UP001153365">
    <property type="component" value="Unassembled WGS sequence"/>
</dbReference>
<evidence type="ECO:0000313" key="2">
    <source>
        <dbReference type="Proteomes" id="UP001153365"/>
    </source>
</evidence>
<proteinExistence type="predicted"/>